<feature type="compositionally biased region" description="Polar residues" evidence="1">
    <location>
        <begin position="65"/>
        <end position="78"/>
    </location>
</feature>
<proteinExistence type="predicted"/>
<protein>
    <submittedName>
        <fullName evidence="3">Ovule protein</fullName>
    </submittedName>
</protein>
<dbReference type="AlphaFoldDB" id="A0A1I8A9N3"/>
<feature type="compositionally biased region" description="Low complexity" evidence="1">
    <location>
        <begin position="26"/>
        <end position="38"/>
    </location>
</feature>
<feature type="region of interest" description="Disordered" evidence="1">
    <location>
        <begin position="1"/>
        <end position="78"/>
    </location>
</feature>
<reference evidence="3" key="1">
    <citation type="submission" date="2016-11" db="UniProtKB">
        <authorList>
            <consortium name="WormBaseParasite"/>
        </authorList>
    </citation>
    <scope>IDENTIFICATION</scope>
</reference>
<sequence length="187" mass="20589">MEQPTKELPTKQKAAKKKAAKNVPKVMSESMMSSVGVSPKSTIGKTEMECSQSPFDTGKSKIGTVKTNSQAPGSTECTTEGRTQTFKRIYKDAEKSGAQERVEGVNSESSMVCPVCLMLIHGHFPARVHLQLNLFKIGYVSAFPRKVDSDKRHPVQAYHYWVEEAQPSSKLTMPSKTGSYDSSAMHD</sequence>
<organism evidence="2 3">
    <name type="scientific">Steinernema glaseri</name>
    <dbReference type="NCBI Taxonomy" id="37863"/>
    <lineage>
        <taxon>Eukaryota</taxon>
        <taxon>Metazoa</taxon>
        <taxon>Ecdysozoa</taxon>
        <taxon>Nematoda</taxon>
        <taxon>Chromadorea</taxon>
        <taxon>Rhabditida</taxon>
        <taxon>Tylenchina</taxon>
        <taxon>Panagrolaimomorpha</taxon>
        <taxon>Strongyloidoidea</taxon>
        <taxon>Steinernematidae</taxon>
        <taxon>Steinernema</taxon>
    </lineage>
</organism>
<dbReference type="Proteomes" id="UP000095287">
    <property type="component" value="Unplaced"/>
</dbReference>
<evidence type="ECO:0000256" key="1">
    <source>
        <dbReference type="SAM" id="MobiDB-lite"/>
    </source>
</evidence>
<keyword evidence="2" id="KW-1185">Reference proteome</keyword>
<dbReference type="WBParaSite" id="L893_g33962.t1">
    <property type="protein sequence ID" value="L893_g33962.t1"/>
    <property type="gene ID" value="L893_g33962"/>
</dbReference>
<evidence type="ECO:0000313" key="2">
    <source>
        <dbReference type="Proteomes" id="UP000095287"/>
    </source>
</evidence>
<name>A0A1I8A9N3_9BILA</name>
<evidence type="ECO:0000313" key="3">
    <source>
        <dbReference type="WBParaSite" id="L893_g33962.t1"/>
    </source>
</evidence>
<feature type="compositionally biased region" description="Polar residues" evidence="1">
    <location>
        <begin position="39"/>
        <end position="55"/>
    </location>
</feature>
<feature type="compositionally biased region" description="Basic and acidic residues" evidence="1">
    <location>
        <begin position="1"/>
        <end position="10"/>
    </location>
</feature>
<accession>A0A1I8A9N3</accession>